<dbReference type="GO" id="GO:0003864">
    <property type="term" value="F:3-methyl-2-oxobutanoate hydroxymethyltransferase activity"/>
    <property type="evidence" value="ECO:0007669"/>
    <property type="project" value="UniProtKB-UniRule"/>
</dbReference>
<dbReference type="GO" id="GO:0008168">
    <property type="term" value="F:methyltransferase activity"/>
    <property type="evidence" value="ECO:0007669"/>
    <property type="project" value="UniProtKB-KW"/>
</dbReference>
<sequence>MNVLEFVKKKIIQEKIVILTCYDYSSAKILNSSSLDALLVGDSLAMTMHGFKNTVMATVPMMELHTAAVARGAPSKFIISDLPFLSYRLSMNRNVITAQKLIRAGASAVKLEGSAGNLSLITHLVESGIPVMGHIGLTPQFIHCLGGYKVQGKTFAQSERLKQEAIALEQAGCFALVLECVPSQLAKEITASLKIATIGIGAGVDTDGQVLVLQDLLGLNLDFKPKFVHPFLDGKQLFLDAVNQYSDSVKYKEFPKHEHSY</sequence>
<dbReference type="GO" id="GO:0000287">
    <property type="term" value="F:magnesium ion binding"/>
    <property type="evidence" value="ECO:0007669"/>
    <property type="project" value="TreeGrafter"/>
</dbReference>
<dbReference type="SUPFAM" id="SSF51621">
    <property type="entry name" value="Phosphoenolpyruvate/pyruvate domain"/>
    <property type="match status" value="1"/>
</dbReference>
<dbReference type="EMBL" id="AAQJ02000001">
    <property type="protein sequence ID" value="EDP46736.1"/>
    <property type="molecule type" value="Genomic_DNA"/>
</dbReference>
<evidence type="ECO:0000256" key="6">
    <source>
        <dbReference type="ARBA" id="ARBA00022723"/>
    </source>
</evidence>
<proteinExistence type="inferred from homology"/>
<dbReference type="Proteomes" id="UP000054075">
    <property type="component" value="Unassembled WGS sequence"/>
</dbReference>
<evidence type="ECO:0000313" key="13">
    <source>
        <dbReference type="Proteomes" id="UP000054075"/>
    </source>
</evidence>
<dbReference type="FunFam" id="3.20.20.60:FF:000003">
    <property type="entry name" value="3-methyl-2-oxobutanoate hydroxymethyltransferase"/>
    <property type="match status" value="1"/>
</dbReference>
<dbReference type="OrthoDB" id="9781789at2"/>
<comment type="caution">
    <text evidence="12">The sequence shown here is derived from an EMBL/GenBank/DDBJ whole genome shotgun (WGS) entry which is preliminary data.</text>
</comment>
<evidence type="ECO:0000256" key="2">
    <source>
        <dbReference type="ARBA" id="ARBA00008676"/>
    </source>
</evidence>
<comment type="pathway">
    <text evidence="1 8">Cofactor biosynthesis; (R)-pantothenate biosynthesis; (R)-pantoate from 3-methyl-2-oxobutanoate: step 1/2.</text>
</comment>
<evidence type="ECO:0000256" key="5">
    <source>
        <dbReference type="ARBA" id="ARBA00022679"/>
    </source>
</evidence>
<evidence type="ECO:0000256" key="1">
    <source>
        <dbReference type="ARBA" id="ARBA00005033"/>
    </source>
</evidence>
<evidence type="ECO:0000256" key="11">
    <source>
        <dbReference type="PIRSR" id="PIRSR000388-3"/>
    </source>
</evidence>
<comment type="similarity">
    <text evidence="2 8">Belongs to the PanB family.</text>
</comment>
<dbReference type="InterPro" id="IPR015813">
    <property type="entry name" value="Pyrv/PenolPyrv_kinase-like_dom"/>
</dbReference>
<dbReference type="STRING" id="59196.RICGR_1384"/>
<comment type="subcellular location">
    <subcellularLocation>
        <location evidence="8">Cytoplasm</location>
    </subcellularLocation>
</comment>
<feature type="binding site" evidence="8 10">
    <location>
        <position position="81"/>
    </location>
    <ligand>
        <name>3-methyl-2-oxobutanoate</name>
        <dbReference type="ChEBI" id="CHEBI:11851"/>
    </ligand>
</feature>
<reference evidence="12" key="2">
    <citation type="submission" date="2007-10" db="EMBL/GenBank/DDBJ databases">
        <authorList>
            <person name="Myers G.S."/>
        </authorList>
    </citation>
    <scope>NUCLEOTIDE SEQUENCE [LARGE SCALE GENOMIC DNA]</scope>
</reference>
<dbReference type="GO" id="GO:0015940">
    <property type="term" value="P:pantothenate biosynthetic process"/>
    <property type="evidence" value="ECO:0007669"/>
    <property type="project" value="UniProtKB-UniRule"/>
</dbReference>
<dbReference type="HAMAP" id="MF_00156">
    <property type="entry name" value="PanB"/>
    <property type="match status" value="1"/>
</dbReference>
<organism evidence="12 13">
    <name type="scientific">Rickettsiella grylli</name>
    <dbReference type="NCBI Taxonomy" id="59196"/>
    <lineage>
        <taxon>Bacteria</taxon>
        <taxon>Pseudomonadati</taxon>
        <taxon>Pseudomonadota</taxon>
        <taxon>Gammaproteobacteria</taxon>
        <taxon>Legionellales</taxon>
        <taxon>Coxiellaceae</taxon>
        <taxon>Rickettsiella</taxon>
    </lineage>
</organism>
<dbReference type="InterPro" id="IPR003700">
    <property type="entry name" value="Pantoate_hydroxy_MeTrfase"/>
</dbReference>
<feature type="binding site" evidence="8 11">
    <location>
        <position position="112"/>
    </location>
    <ligand>
        <name>Mg(2+)</name>
        <dbReference type="ChEBI" id="CHEBI:18420"/>
    </ligand>
</feature>
<keyword evidence="13" id="KW-1185">Reference proteome</keyword>
<dbReference type="NCBIfam" id="TIGR00222">
    <property type="entry name" value="panB"/>
    <property type="match status" value="1"/>
</dbReference>
<evidence type="ECO:0000256" key="3">
    <source>
        <dbReference type="ARBA" id="ARBA00011424"/>
    </source>
</evidence>
<dbReference type="InterPro" id="IPR040442">
    <property type="entry name" value="Pyrv_kinase-like_dom_sf"/>
</dbReference>
<feature type="binding site" evidence="8 11">
    <location>
        <position position="81"/>
    </location>
    <ligand>
        <name>Mg(2+)</name>
        <dbReference type="ChEBI" id="CHEBI:18420"/>
    </ligand>
</feature>
<dbReference type="GO" id="GO:0032259">
    <property type="term" value="P:methylation"/>
    <property type="evidence" value="ECO:0007669"/>
    <property type="project" value="UniProtKB-KW"/>
</dbReference>
<comment type="cofactor">
    <cofactor evidence="8 11">
        <name>Mg(2+)</name>
        <dbReference type="ChEBI" id="CHEBI:18420"/>
    </cofactor>
    <text evidence="8 11">Binds 1 Mg(2+) ion per subunit.</text>
</comment>
<reference evidence="12" key="1">
    <citation type="submission" date="2006-04" db="EMBL/GenBank/DDBJ databases">
        <authorList>
            <person name="Seshadri R."/>
            <person name="Federici B.A."/>
        </authorList>
    </citation>
    <scope>NUCLEOTIDE SEQUENCE [LARGE SCALE GENOMIC DNA]</scope>
</reference>
<dbReference type="EC" id="2.1.2.11" evidence="8"/>
<feature type="binding site" evidence="8 10">
    <location>
        <begin position="42"/>
        <end position="43"/>
    </location>
    <ligand>
        <name>3-methyl-2-oxobutanoate</name>
        <dbReference type="ChEBI" id="CHEBI:11851"/>
    </ligand>
</feature>
<dbReference type="NCBIfam" id="NF001452">
    <property type="entry name" value="PRK00311.1"/>
    <property type="match status" value="1"/>
</dbReference>
<feature type="active site" description="Proton acceptor" evidence="8 9">
    <location>
        <position position="179"/>
    </location>
</feature>
<comment type="catalytic activity">
    <reaction evidence="8">
        <text>(6R)-5,10-methylene-5,6,7,8-tetrahydrofolate + 3-methyl-2-oxobutanoate + H2O = 2-dehydropantoate + (6S)-5,6,7,8-tetrahydrofolate</text>
        <dbReference type="Rhea" id="RHEA:11824"/>
        <dbReference type="ChEBI" id="CHEBI:11561"/>
        <dbReference type="ChEBI" id="CHEBI:11851"/>
        <dbReference type="ChEBI" id="CHEBI:15377"/>
        <dbReference type="ChEBI" id="CHEBI:15636"/>
        <dbReference type="ChEBI" id="CHEBI:57453"/>
        <dbReference type="EC" id="2.1.2.11"/>
    </reaction>
</comment>
<dbReference type="eggNOG" id="COG0413">
    <property type="taxonomic scope" value="Bacteria"/>
</dbReference>
<keyword evidence="4 8" id="KW-0566">Pantothenate biosynthesis</keyword>
<protein>
    <recommendedName>
        <fullName evidence="8">3-methyl-2-oxobutanoate hydroxymethyltransferase</fullName>
        <ecNumber evidence="8">2.1.2.11</ecNumber>
    </recommendedName>
    <alternativeName>
        <fullName evidence="8">Ketopantoate hydroxymethyltransferase</fullName>
        <shortName evidence="8">KPHMT</shortName>
    </alternativeName>
</protein>
<evidence type="ECO:0000256" key="7">
    <source>
        <dbReference type="ARBA" id="ARBA00056497"/>
    </source>
</evidence>
<feature type="binding site" evidence="8 10">
    <location>
        <position position="110"/>
    </location>
    <ligand>
        <name>3-methyl-2-oxobutanoate</name>
        <dbReference type="ChEBI" id="CHEBI:11851"/>
    </ligand>
</feature>
<dbReference type="Pfam" id="PF02548">
    <property type="entry name" value="Pantoate_transf"/>
    <property type="match status" value="1"/>
</dbReference>
<evidence type="ECO:0000256" key="8">
    <source>
        <dbReference type="HAMAP-Rule" id="MF_00156"/>
    </source>
</evidence>
<gene>
    <name evidence="8 12" type="primary">panB</name>
    <name evidence="12" type="ORF">RICGR_1384</name>
</gene>
<evidence type="ECO:0000256" key="4">
    <source>
        <dbReference type="ARBA" id="ARBA00022655"/>
    </source>
</evidence>
<keyword evidence="8" id="KW-0963">Cytoplasm</keyword>
<dbReference type="Gene3D" id="3.20.20.60">
    <property type="entry name" value="Phosphoenolpyruvate-binding domains"/>
    <property type="match status" value="1"/>
</dbReference>
<name>A8PPW0_9COXI</name>
<dbReference type="PIRSF" id="PIRSF000388">
    <property type="entry name" value="Pantoate_hydroxy_MeTrfase"/>
    <property type="match status" value="1"/>
</dbReference>
<dbReference type="CDD" id="cd06557">
    <property type="entry name" value="KPHMT-like"/>
    <property type="match status" value="1"/>
</dbReference>
<dbReference type="PANTHER" id="PTHR20881:SF0">
    <property type="entry name" value="3-METHYL-2-OXOBUTANOATE HYDROXYMETHYLTRANSFERASE"/>
    <property type="match status" value="1"/>
</dbReference>
<evidence type="ECO:0000256" key="10">
    <source>
        <dbReference type="PIRSR" id="PIRSR000388-2"/>
    </source>
</evidence>
<comment type="function">
    <text evidence="7 8">Catalyzes the reversible reaction in which hydroxymethyl group from 5,10-methylenetetrahydrofolate is transferred onto alpha-ketoisovalerate to form ketopantoate.</text>
</comment>
<keyword evidence="6 8" id="KW-0479">Metal-binding</keyword>
<evidence type="ECO:0000313" key="12">
    <source>
        <dbReference type="EMBL" id="EDP46736.1"/>
    </source>
</evidence>
<comment type="subunit">
    <text evidence="3 8">Homodecamer; pentamer of dimers.</text>
</comment>
<keyword evidence="5 8" id="KW-0808">Transferase</keyword>
<dbReference type="GO" id="GO:0005737">
    <property type="term" value="C:cytoplasm"/>
    <property type="evidence" value="ECO:0007669"/>
    <property type="project" value="UniProtKB-SubCell"/>
</dbReference>
<dbReference type="PANTHER" id="PTHR20881">
    <property type="entry name" value="3-METHYL-2-OXOBUTANOATE HYDROXYMETHYLTRANSFERASE"/>
    <property type="match status" value="1"/>
</dbReference>
<dbReference type="UniPathway" id="UPA00028">
    <property type="reaction ID" value="UER00003"/>
</dbReference>
<accession>A8PPW0</accession>
<dbReference type="AlphaFoldDB" id="A8PPW0"/>
<evidence type="ECO:0000256" key="9">
    <source>
        <dbReference type="PIRSR" id="PIRSR000388-1"/>
    </source>
</evidence>
<feature type="binding site" evidence="8 11">
    <location>
        <position position="42"/>
    </location>
    <ligand>
        <name>Mg(2+)</name>
        <dbReference type="ChEBI" id="CHEBI:18420"/>
    </ligand>
</feature>
<keyword evidence="8 11" id="KW-0460">Magnesium</keyword>
<dbReference type="RefSeq" id="WP_006035707.1">
    <property type="nucleotide sequence ID" value="NZ_AAQJ02000001.1"/>
</dbReference>